<dbReference type="EMBL" id="UGYO01000002">
    <property type="protein sequence ID" value="SUJ06399.1"/>
    <property type="molecule type" value="Genomic_DNA"/>
</dbReference>
<name>A0A380BSH5_9GAMM</name>
<dbReference type="KEGG" id="salg:BS332_18345"/>
<reference evidence="1 2" key="1">
    <citation type="submission" date="2018-06" db="EMBL/GenBank/DDBJ databases">
        <authorList>
            <consortium name="Pathogen Informatics"/>
            <person name="Doyle S."/>
        </authorList>
    </citation>
    <scope>NUCLEOTIDE SEQUENCE [LARGE SCALE GENOMIC DNA]</scope>
    <source>
        <strain evidence="1 2">NCTC10738</strain>
    </source>
</reference>
<accession>A0A380BSH5</accession>
<evidence type="ECO:0000313" key="1">
    <source>
        <dbReference type="EMBL" id="SUJ06399.1"/>
    </source>
</evidence>
<protein>
    <submittedName>
        <fullName evidence="1">Uncharacterized protein</fullName>
    </submittedName>
</protein>
<proteinExistence type="predicted"/>
<sequence length="285" mass="33262">METAINPFNAPLHYWRMRKVFKQLTPAEQEFIRTKKLDATHSTQHWLLFLKRLTRLDRMGSPLRRQFRRSRNWLIGFTIVSIFLPVPHLVVYTLVGLTLASILLLHSCNRMDVNDNVRTGLIKLMQVLAMETNSVQLKLDLDSIHKRKPARTEKPEKSTQLAYFEVPLLQFRAKLKDGNELQLRVDDVICRRKRTRRNARGKVKTKIKYKGRRSIRSCLTLNPDHYHLRKTKLAPTSKAQTQNGITKVKSNSTFKFIGESRLMDAENILRTIAKSYQQTSIRARG</sequence>
<dbReference type="AlphaFoldDB" id="A0A380BSH5"/>
<dbReference type="RefSeq" id="WP_045282790.1">
    <property type="nucleotide sequence ID" value="NZ_AP024610.1"/>
</dbReference>
<evidence type="ECO:0000313" key="2">
    <source>
        <dbReference type="Proteomes" id="UP000254069"/>
    </source>
</evidence>
<gene>
    <name evidence="1" type="ORF">NCTC10738_03864</name>
</gene>
<keyword evidence="2" id="KW-1185">Reference proteome</keyword>
<organism evidence="1 2">
    <name type="scientific">Shewanella algae</name>
    <dbReference type="NCBI Taxonomy" id="38313"/>
    <lineage>
        <taxon>Bacteria</taxon>
        <taxon>Pseudomonadati</taxon>
        <taxon>Pseudomonadota</taxon>
        <taxon>Gammaproteobacteria</taxon>
        <taxon>Alteromonadales</taxon>
        <taxon>Shewanellaceae</taxon>
        <taxon>Shewanella</taxon>
    </lineage>
</organism>
<dbReference type="Proteomes" id="UP000254069">
    <property type="component" value="Unassembled WGS sequence"/>
</dbReference>